<dbReference type="EMBL" id="CP092418">
    <property type="protein sequence ID" value="USD19960.1"/>
    <property type="molecule type" value="Genomic_DNA"/>
</dbReference>
<name>A0ABY4V6R7_9GAMM</name>
<evidence type="ECO:0000259" key="2">
    <source>
        <dbReference type="Pfam" id="PF09356"/>
    </source>
</evidence>
<feature type="region of interest" description="Disordered" evidence="1">
    <location>
        <begin position="284"/>
        <end position="314"/>
    </location>
</feature>
<organism evidence="3 4">
    <name type="scientific">Microbulbifer variabilis</name>
    <dbReference type="NCBI Taxonomy" id="266805"/>
    <lineage>
        <taxon>Bacteria</taxon>
        <taxon>Pseudomonadati</taxon>
        <taxon>Pseudomonadota</taxon>
        <taxon>Gammaproteobacteria</taxon>
        <taxon>Cellvibrionales</taxon>
        <taxon>Microbulbiferaceae</taxon>
        <taxon>Microbulbifer</taxon>
    </lineage>
</organism>
<evidence type="ECO:0000313" key="3">
    <source>
        <dbReference type="EMBL" id="USD19960.1"/>
    </source>
</evidence>
<dbReference type="Pfam" id="PF09356">
    <property type="entry name" value="Phage_BR0599"/>
    <property type="match status" value="1"/>
</dbReference>
<dbReference type="InterPro" id="IPR011928">
    <property type="entry name" value="Phage_phiJL001_Gp84"/>
</dbReference>
<feature type="domain" description="Bacteriophage phiJL001 Gp84 C-terminal" evidence="2">
    <location>
        <begin position="210"/>
        <end position="282"/>
    </location>
</feature>
<dbReference type="Pfam" id="PF09931">
    <property type="entry name" value="Phage_phiJL001_Gp84_N"/>
    <property type="match status" value="1"/>
</dbReference>
<feature type="compositionally biased region" description="Low complexity" evidence="1">
    <location>
        <begin position="303"/>
        <end position="314"/>
    </location>
</feature>
<evidence type="ECO:0000313" key="4">
    <source>
        <dbReference type="Proteomes" id="UP001055658"/>
    </source>
</evidence>
<gene>
    <name evidence="3" type="ORF">MJO52_12815</name>
</gene>
<dbReference type="NCBIfam" id="TIGR02218">
    <property type="entry name" value="phg_TIGR02218"/>
    <property type="match status" value="1"/>
</dbReference>
<protein>
    <submittedName>
        <fullName evidence="3">DUF2163 domain-containing protein</fullName>
    </submittedName>
</protein>
<keyword evidence="4" id="KW-1185">Reference proteome</keyword>
<feature type="compositionally biased region" description="Gly residues" evidence="1">
    <location>
        <begin position="293"/>
        <end position="302"/>
    </location>
</feature>
<accession>A0ABY4V6R7</accession>
<evidence type="ECO:0000256" key="1">
    <source>
        <dbReference type="SAM" id="MobiDB-lite"/>
    </source>
</evidence>
<proteinExistence type="predicted"/>
<dbReference type="Proteomes" id="UP001055658">
    <property type="component" value="Chromosome"/>
</dbReference>
<dbReference type="RefSeq" id="WP_252082050.1">
    <property type="nucleotide sequence ID" value="NZ_CP092418.1"/>
</dbReference>
<sequence length="314" mass="33783">MRNIPPALQAHLNSGVTTLCRLLKITLADGRQFGATTLDRDIDFEGLTYYAQNGFDSSIIASDASFDVDNAEGYSLYSTDVPGITVEMAERGELDGAEWAMVLVNYRDLSMGALLLDGGDVGEVRTASNTVFMPELLSYAMRLRQSIGHVDSITCRAIFGTPANSQTGCGVNTDSLWLPATVTAVNTDEPKVTYQVSNIASLPTAAKRWRVRWKSGNNVSSRLYQVEAVDSATGQITQIEPLPFAVENGDQLEIRPDCDKTFSVCRDVYSNHLDFKGENLIPIGQASDTPGAGVPGSTGGGSSFNSNGPSQQRH</sequence>
<reference evidence="3" key="1">
    <citation type="submission" date="2022-02" db="EMBL/GenBank/DDBJ databases">
        <title>Coral-associated bacteria.</title>
        <authorList>
            <person name="Tang K."/>
            <person name="Wang X."/>
        </authorList>
    </citation>
    <scope>NUCLEOTIDE SEQUENCE</scope>
    <source>
        <strain evidence="3">SCSIO 43006</strain>
    </source>
</reference>
<dbReference type="InterPro" id="IPR018964">
    <property type="entry name" value="Phage_phiJL001_Gp84_C"/>
</dbReference>